<proteinExistence type="predicted"/>
<protein>
    <submittedName>
        <fullName evidence="2">Uncharacterized protein</fullName>
    </submittedName>
</protein>
<evidence type="ECO:0000256" key="1">
    <source>
        <dbReference type="SAM" id="Coils"/>
    </source>
</evidence>
<accession>A0A364MRN2</accession>
<organism evidence="2 3">
    <name type="scientific">Stemphylium lycopersici</name>
    <name type="common">Tomato gray leaf spot disease fungus</name>
    <name type="synonym">Thyrospora lycopersici</name>
    <dbReference type="NCBI Taxonomy" id="183478"/>
    <lineage>
        <taxon>Eukaryota</taxon>
        <taxon>Fungi</taxon>
        <taxon>Dikarya</taxon>
        <taxon>Ascomycota</taxon>
        <taxon>Pezizomycotina</taxon>
        <taxon>Dothideomycetes</taxon>
        <taxon>Pleosporomycetidae</taxon>
        <taxon>Pleosporales</taxon>
        <taxon>Pleosporineae</taxon>
        <taxon>Pleosporaceae</taxon>
        <taxon>Stemphylium</taxon>
    </lineage>
</organism>
<comment type="caution">
    <text evidence="2">The sequence shown here is derived from an EMBL/GenBank/DDBJ whole genome shotgun (WGS) entry which is preliminary data.</text>
</comment>
<sequence>MPKAPPSRRAECSLFVSEEEWERVAREKREKRLELARLEEDTARVRRELLEVEAREHSYADRDLAVLNLQERAQEEAEGSSAPSTDLFFEPPLPEPSANLGWLQADVYDPSFDYSFLFAETVLIPSGFPGGTPVLNFLDFVLVVFELYVFC</sequence>
<evidence type="ECO:0000313" key="2">
    <source>
        <dbReference type="EMBL" id="RAR00678.1"/>
    </source>
</evidence>
<name>A0A364MRN2_STELY</name>
<keyword evidence="3" id="KW-1185">Reference proteome</keyword>
<keyword evidence="1" id="KW-0175">Coiled coil</keyword>
<dbReference type="AlphaFoldDB" id="A0A364MRN2"/>
<reference evidence="3" key="1">
    <citation type="submission" date="2018-05" db="EMBL/GenBank/DDBJ databases">
        <title>Draft genome sequence of Stemphylium lycopersici strain CIDEFI 213.</title>
        <authorList>
            <person name="Medina R."/>
            <person name="Franco M.E.E."/>
            <person name="Lucentini C.G."/>
            <person name="Saparrat M.C.N."/>
            <person name="Balatti P.A."/>
        </authorList>
    </citation>
    <scope>NUCLEOTIDE SEQUENCE [LARGE SCALE GENOMIC DNA]</scope>
    <source>
        <strain evidence="3">CIDEFI 213</strain>
    </source>
</reference>
<evidence type="ECO:0000313" key="3">
    <source>
        <dbReference type="Proteomes" id="UP000249619"/>
    </source>
</evidence>
<feature type="coiled-coil region" evidence="1">
    <location>
        <begin position="21"/>
        <end position="55"/>
    </location>
</feature>
<gene>
    <name evidence="2" type="ORF">DDE83_009072</name>
</gene>
<dbReference type="Proteomes" id="UP000249619">
    <property type="component" value="Unassembled WGS sequence"/>
</dbReference>
<dbReference type="EMBL" id="QGDH01000341">
    <property type="protein sequence ID" value="RAR00678.1"/>
    <property type="molecule type" value="Genomic_DNA"/>
</dbReference>